<gene>
    <name evidence="1" type="ordered locus">HCH_06741</name>
</gene>
<dbReference type="OrthoDB" id="5294764at2"/>
<evidence type="ECO:0000313" key="1">
    <source>
        <dbReference type="EMBL" id="ABC33366.1"/>
    </source>
</evidence>
<reference evidence="1 2" key="1">
    <citation type="journal article" date="2005" name="Nucleic Acids Res.">
        <title>Genomic blueprint of Hahella chejuensis, a marine microbe producing an algicidal agent.</title>
        <authorList>
            <person name="Jeong H."/>
            <person name="Yim J.H."/>
            <person name="Lee C."/>
            <person name="Choi S.-H."/>
            <person name="Park Y.K."/>
            <person name="Yoon S.H."/>
            <person name="Hur C.-G."/>
            <person name="Kang H.-Y."/>
            <person name="Kim D."/>
            <person name="Lee H.H."/>
            <person name="Park K.H."/>
            <person name="Park S.-H."/>
            <person name="Park H.-S."/>
            <person name="Lee H.K."/>
            <person name="Oh T.K."/>
            <person name="Kim J.F."/>
        </authorList>
    </citation>
    <scope>NUCLEOTIDE SEQUENCE [LARGE SCALE GENOMIC DNA]</scope>
    <source>
        <strain evidence="1 2">KCTC 2396</strain>
    </source>
</reference>
<keyword evidence="2" id="KW-1185">Reference proteome</keyword>
<name>Q2S7K8_HAHCH</name>
<dbReference type="InterPro" id="IPR007263">
    <property type="entry name" value="DCC1-like"/>
</dbReference>
<protein>
    <recommendedName>
        <fullName evidence="3">Thiol-disulphide oxidoreductase DCC</fullName>
    </recommendedName>
</protein>
<dbReference type="AlphaFoldDB" id="Q2S7K8"/>
<evidence type="ECO:0000313" key="2">
    <source>
        <dbReference type="Proteomes" id="UP000000238"/>
    </source>
</evidence>
<dbReference type="GO" id="GO:0015035">
    <property type="term" value="F:protein-disulfide reductase activity"/>
    <property type="evidence" value="ECO:0007669"/>
    <property type="project" value="InterPro"/>
</dbReference>
<evidence type="ECO:0008006" key="3">
    <source>
        <dbReference type="Google" id="ProtNLM"/>
    </source>
</evidence>
<proteinExistence type="predicted"/>
<dbReference type="EMBL" id="CP000155">
    <property type="protein sequence ID" value="ABC33366.1"/>
    <property type="molecule type" value="Genomic_DNA"/>
</dbReference>
<dbReference type="Pfam" id="PF04134">
    <property type="entry name" value="DCC1-like"/>
    <property type="match status" value="1"/>
</dbReference>
<dbReference type="KEGG" id="hch:HCH_06741"/>
<dbReference type="eggNOG" id="COG3011">
    <property type="taxonomic scope" value="Bacteria"/>
</dbReference>
<dbReference type="RefSeq" id="WP_011400417.1">
    <property type="nucleotide sequence ID" value="NC_007645.1"/>
</dbReference>
<dbReference type="STRING" id="349521.HCH_06741"/>
<sequence>MTQPKLTVYYDGACPRCVRDRRNYEKLAGDRAAEVRWLDITGRDDELRREGIDPHAALTELHVRDENGDIHRELNAYILLMRRTLLLRPLAWLLSLPGLKGWLSRWYRRSVMQRLQKSGRV</sequence>
<organism evidence="1 2">
    <name type="scientific">Hahella chejuensis (strain KCTC 2396)</name>
    <dbReference type="NCBI Taxonomy" id="349521"/>
    <lineage>
        <taxon>Bacteria</taxon>
        <taxon>Pseudomonadati</taxon>
        <taxon>Pseudomonadota</taxon>
        <taxon>Gammaproteobacteria</taxon>
        <taxon>Oceanospirillales</taxon>
        <taxon>Hahellaceae</taxon>
        <taxon>Hahella</taxon>
    </lineage>
</organism>
<accession>Q2S7K8</accession>
<dbReference type="HOGENOM" id="CLU_086500_3_3_6"/>
<dbReference type="Proteomes" id="UP000000238">
    <property type="component" value="Chromosome"/>
</dbReference>